<accession>A0AAN0IQH9</accession>
<proteinExistence type="predicted"/>
<keyword evidence="9" id="KW-1185">Reference proteome</keyword>
<dbReference type="Pfam" id="PF05699">
    <property type="entry name" value="Dimer_Tnp_hAT"/>
    <property type="match status" value="1"/>
</dbReference>
<dbReference type="InterPro" id="IPR008906">
    <property type="entry name" value="HATC_C_dom"/>
</dbReference>
<dbReference type="PANTHER" id="PTHR46481:SF10">
    <property type="entry name" value="ZINC FINGER BED DOMAIN-CONTAINING PROTEIN 39"/>
    <property type="match status" value="1"/>
</dbReference>
<dbReference type="GO" id="GO:0008270">
    <property type="term" value="F:zinc ion binding"/>
    <property type="evidence" value="ECO:0007669"/>
    <property type="project" value="UniProtKB-KW"/>
</dbReference>
<dbReference type="GeneID" id="100636634"/>
<name>A0AAN0IQH9_AMPQE</name>
<dbReference type="PANTHER" id="PTHR46481">
    <property type="entry name" value="ZINC FINGER BED DOMAIN-CONTAINING PROTEIN 4"/>
    <property type="match status" value="1"/>
</dbReference>
<protein>
    <recommendedName>
        <fullName evidence="7">HAT C-terminal dimerisation domain-containing protein</fullName>
    </recommendedName>
</protein>
<comment type="subcellular location">
    <subcellularLocation>
        <location evidence="1">Nucleus</location>
    </subcellularLocation>
</comment>
<keyword evidence="3" id="KW-0863">Zinc-finger</keyword>
<evidence type="ECO:0000313" key="9">
    <source>
        <dbReference type="Proteomes" id="UP000007879"/>
    </source>
</evidence>
<feature type="domain" description="HAT C-terminal dimerisation" evidence="7">
    <location>
        <begin position="345"/>
        <end position="424"/>
    </location>
</feature>
<organism evidence="8 9">
    <name type="scientific">Amphimedon queenslandica</name>
    <name type="common">Sponge</name>
    <dbReference type="NCBI Taxonomy" id="400682"/>
    <lineage>
        <taxon>Eukaryota</taxon>
        <taxon>Metazoa</taxon>
        <taxon>Porifera</taxon>
        <taxon>Demospongiae</taxon>
        <taxon>Heteroscleromorpha</taxon>
        <taxon>Haplosclerida</taxon>
        <taxon>Niphatidae</taxon>
        <taxon>Amphimedon</taxon>
    </lineage>
</organism>
<evidence type="ECO:0000256" key="4">
    <source>
        <dbReference type="ARBA" id="ARBA00022833"/>
    </source>
</evidence>
<feature type="compositionally biased region" description="Low complexity" evidence="6">
    <location>
        <begin position="306"/>
        <end position="318"/>
    </location>
</feature>
<evidence type="ECO:0000256" key="3">
    <source>
        <dbReference type="ARBA" id="ARBA00022771"/>
    </source>
</evidence>
<evidence type="ECO:0000256" key="6">
    <source>
        <dbReference type="SAM" id="MobiDB-lite"/>
    </source>
</evidence>
<dbReference type="KEGG" id="aqu:100636634"/>
<reference evidence="9" key="1">
    <citation type="journal article" date="2010" name="Nature">
        <title>The Amphimedon queenslandica genome and the evolution of animal complexity.</title>
        <authorList>
            <person name="Srivastava M."/>
            <person name="Simakov O."/>
            <person name="Chapman J."/>
            <person name="Fahey B."/>
            <person name="Gauthier M.E."/>
            <person name="Mitros T."/>
            <person name="Richards G.S."/>
            <person name="Conaco C."/>
            <person name="Dacre M."/>
            <person name="Hellsten U."/>
            <person name="Larroux C."/>
            <person name="Putnam N.H."/>
            <person name="Stanke M."/>
            <person name="Adamska M."/>
            <person name="Darling A."/>
            <person name="Degnan S.M."/>
            <person name="Oakley T.H."/>
            <person name="Plachetzki D.C."/>
            <person name="Zhai Y."/>
            <person name="Adamski M."/>
            <person name="Calcino A."/>
            <person name="Cummins S.F."/>
            <person name="Goodstein D.M."/>
            <person name="Harris C."/>
            <person name="Jackson D.J."/>
            <person name="Leys S.P."/>
            <person name="Shu S."/>
            <person name="Woodcroft B.J."/>
            <person name="Vervoort M."/>
            <person name="Kosik K.S."/>
            <person name="Manning G."/>
            <person name="Degnan B.M."/>
            <person name="Rokhsar D.S."/>
        </authorList>
    </citation>
    <scope>NUCLEOTIDE SEQUENCE [LARGE SCALE GENOMIC DNA]</scope>
</reference>
<reference evidence="8" key="2">
    <citation type="submission" date="2024-06" db="UniProtKB">
        <authorList>
            <consortium name="EnsemblMetazoa"/>
        </authorList>
    </citation>
    <scope>IDENTIFICATION</scope>
</reference>
<keyword evidence="5" id="KW-0539">Nucleus</keyword>
<sequence>MGYMMVTCHLVDEGWQMRSFVLETSHIDEAHTIVNLAAALRVVTEKWNITKKVHCAITDAASNITGAIRSNRWNSLVCFAHRLNLVVTCAINDVEELQAIVDGKKRIVTYFHKSSKATDKLTAIQDRLGLPNHRLIQHVDTRWNSVFYMMERYLLQQEAVRTTLCMLDKASLVLPVEQNCSIEAVLEILKPFEAVTTEVSAEKYVSASKVIPLARGLQKLVATHQLSTTDTIAQLLAEKLIAQMSNRFVGLEDKSVLAVATLLDPRFKKVPFSRNHTSCFERMKRLMIDDATSLVESTAPVEEETPQQSTSASTPATSNPVWDMFDEEAESSTSMRTTEISINTEIDQYFKQPVISRQSNPLEWWHSNMHVYPALHKVAKVYLSTVATSVPSERLFSKAGELISSKRSRLKEENVNAFLFLNNNNS</sequence>
<evidence type="ECO:0000256" key="5">
    <source>
        <dbReference type="ARBA" id="ARBA00023242"/>
    </source>
</evidence>
<evidence type="ECO:0000256" key="1">
    <source>
        <dbReference type="ARBA" id="ARBA00004123"/>
    </source>
</evidence>
<dbReference type="GO" id="GO:0005634">
    <property type="term" value="C:nucleus"/>
    <property type="evidence" value="ECO:0007669"/>
    <property type="project" value="UniProtKB-SubCell"/>
</dbReference>
<evidence type="ECO:0000313" key="8">
    <source>
        <dbReference type="EnsemblMetazoa" id="XP_011407346.2"/>
    </source>
</evidence>
<dbReference type="RefSeq" id="XP_011407346.2">
    <property type="nucleotide sequence ID" value="XM_011409044.2"/>
</dbReference>
<dbReference type="InterPro" id="IPR052035">
    <property type="entry name" value="ZnF_BED_domain_contain"/>
</dbReference>
<evidence type="ECO:0000259" key="7">
    <source>
        <dbReference type="Pfam" id="PF05699"/>
    </source>
</evidence>
<keyword evidence="2" id="KW-0479">Metal-binding</keyword>
<evidence type="ECO:0000256" key="2">
    <source>
        <dbReference type="ARBA" id="ARBA00022723"/>
    </source>
</evidence>
<dbReference type="AlphaFoldDB" id="A0AAN0IQH9"/>
<dbReference type="InterPro" id="IPR012337">
    <property type="entry name" value="RNaseH-like_sf"/>
</dbReference>
<dbReference type="Proteomes" id="UP000007879">
    <property type="component" value="Unassembled WGS sequence"/>
</dbReference>
<dbReference type="EnsemblMetazoa" id="XM_011409044.2">
    <property type="protein sequence ID" value="XP_011407346.2"/>
    <property type="gene ID" value="LOC100636634"/>
</dbReference>
<feature type="region of interest" description="Disordered" evidence="6">
    <location>
        <begin position="296"/>
        <end position="320"/>
    </location>
</feature>
<keyword evidence="4" id="KW-0862">Zinc</keyword>
<dbReference type="GO" id="GO:0046983">
    <property type="term" value="F:protein dimerization activity"/>
    <property type="evidence" value="ECO:0007669"/>
    <property type="project" value="InterPro"/>
</dbReference>
<dbReference type="SUPFAM" id="SSF53098">
    <property type="entry name" value="Ribonuclease H-like"/>
    <property type="match status" value="1"/>
</dbReference>